<evidence type="ECO:0000256" key="1">
    <source>
        <dbReference type="ARBA" id="ARBA00001933"/>
    </source>
</evidence>
<dbReference type="InterPro" id="IPR004838">
    <property type="entry name" value="NHTrfase_class1_PyrdxlP-BS"/>
</dbReference>
<evidence type="ECO:0000256" key="3">
    <source>
        <dbReference type="ARBA" id="ARBA00011738"/>
    </source>
</evidence>
<reference evidence="9 10" key="1">
    <citation type="submission" date="2023-08" db="EMBL/GenBank/DDBJ databases">
        <title>Black Yeasts Isolated from many extreme environments.</title>
        <authorList>
            <person name="Coleine C."/>
            <person name="Stajich J.E."/>
            <person name="Selbmann L."/>
        </authorList>
    </citation>
    <scope>NUCLEOTIDE SEQUENCE [LARGE SCALE GENOMIC DNA]</scope>
    <source>
        <strain evidence="9 10">CCFEE 5792</strain>
    </source>
</reference>
<dbReference type="GO" id="GO:0006532">
    <property type="term" value="P:aspartate biosynthetic process"/>
    <property type="evidence" value="ECO:0007669"/>
    <property type="project" value="TreeGrafter"/>
</dbReference>
<dbReference type="Proteomes" id="UP001358417">
    <property type="component" value="Unassembled WGS sequence"/>
</dbReference>
<dbReference type="PROSITE" id="PS00105">
    <property type="entry name" value="AA_TRANSFER_CLASS_1"/>
    <property type="match status" value="1"/>
</dbReference>
<dbReference type="GeneID" id="89974445"/>
<dbReference type="CDD" id="cd00609">
    <property type="entry name" value="AAT_like"/>
    <property type="match status" value="1"/>
</dbReference>
<dbReference type="GO" id="GO:0030170">
    <property type="term" value="F:pyridoxal phosphate binding"/>
    <property type="evidence" value="ECO:0007669"/>
    <property type="project" value="InterPro"/>
</dbReference>
<evidence type="ECO:0000256" key="6">
    <source>
        <dbReference type="ARBA" id="ARBA00022898"/>
    </source>
</evidence>
<dbReference type="Pfam" id="PF00155">
    <property type="entry name" value="Aminotran_1_2"/>
    <property type="match status" value="1"/>
</dbReference>
<accession>A0AAV9N603</accession>
<comment type="miscellaneous">
    <text evidence="7">In eukaryotes there are cytoplasmic, mitochondrial and chloroplastic isozymes.</text>
</comment>
<dbReference type="FunFam" id="3.90.1150.10:FF:000001">
    <property type="entry name" value="Aspartate aminotransferase"/>
    <property type="match status" value="1"/>
</dbReference>
<dbReference type="InterPro" id="IPR000796">
    <property type="entry name" value="Asp_trans"/>
</dbReference>
<comment type="cofactor">
    <cofactor evidence="1">
        <name>pyridoxal 5'-phosphate</name>
        <dbReference type="ChEBI" id="CHEBI:597326"/>
    </cofactor>
</comment>
<feature type="domain" description="Aminotransferase class I/classII large" evidence="8">
    <location>
        <begin position="33"/>
        <end position="410"/>
    </location>
</feature>
<organism evidence="9 10">
    <name type="scientific">Exophiala bonariae</name>
    <dbReference type="NCBI Taxonomy" id="1690606"/>
    <lineage>
        <taxon>Eukaryota</taxon>
        <taxon>Fungi</taxon>
        <taxon>Dikarya</taxon>
        <taxon>Ascomycota</taxon>
        <taxon>Pezizomycotina</taxon>
        <taxon>Eurotiomycetes</taxon>
        <taxon>Chaetothyriomycetidae</taxon>
        <taxon>Chaetothyriales</taxon>
        <taxon>Herpotrichiellaceae</taxon>
        <taxon>Exophiala</taxon>
    </lineage>
</organism>
<evidence type="ECO:0000313" key="9">
    <source>
        <dbReference type="EMBL" id="KAK5048083.1"/>
    </source>
</evidence>
<gene>
    <name evidence="9" type="ORF">LTR84_006273</name>
</gene>
<keyword evidence="5 7" id="KW-0808">Transferase</keyword>
<evidence type="ECO:0000256" key="2">
    <source>
        <dbReference type="ARBA" id="ARBA00007441"/>
    </source>
</evidence>
<dbReference type="EC" id="2.6.1.1" evidence="7"/>
<dbReference type="InterPro" id="IPR015421">
    <property type="entry name" value="PyrdxlP-dep_Trfase_major"/>
</dbReference>
<dbReference type="InterPro" id="IPR015424">
    <property type="entry name" value="PyrdxlP-dep_Trfase"/>
</dbReference>
<dbReference type="EMBL" id="JAVRRD010000023">
    <property type="protein sequence ID" value="KAK5048083.1"/>
    <property type="molecule type" value="Genomic_DNA"/>
</dbReference>
<keyword evidence="6" id="KW-0663">Pyridoxal phosphate</keyword>
<keyword evidence="4 7" id="KW-0032">Aminotransferase</keyword>
<dbReference type="Gene3D" id="3.40.640.10">
    <property type="entry name" value="Type I PLP-dependent aspartate aminotransferase-like (Major domain)"/>
    <property type="match status" value="1"/>
</dbReference>
<comment type="subunit">
    <text evidence="3 7">Homodimer.</text>
</comment>
<proteinExistence type="inferred from homology"/>
<keyword evidence="10" id="KW-1185">Reference proteome</keyword>
<dbReference type="GO" id="GO:0004069">
    <property type="term" value="F:L-aspartate:2-oxoglutarate aminotransferase activity"/>
    <property type="evidence" value="ECO:0007669"/>
    <property type="project" value="UniProtKB-EC"/>
</dbReference>
<dbReference type="InterPro" id="IPR015422">
    <property type="entry name" value="PyrdxlP-dep_Trfase_small"/>
</dbReference>
<comment type="catalytic activity">
    <reaction evidence="7">
        <text>L-aspartate + 2-oxoglutarate = oxaloacetate + L-glutamate</text>
        <dbReference type="Rhea" id="RHEA:21824"/>
        <dbReference type="ChEBI" id="CHEBI:16452"/>
        <dbReference type="ChEBI" id="CHEBI:16810"/>
        <dbReference type="ChEBI" id="CHEBI:29985"/>
        <dbReference type="ChEBI" id="CHEBI:29991"/>
        <dbReference type="EC" id="2.6.1.1"/>
    </reaction>
</comment>
<protein>
    <recommendedName>
        <fullName evidence="7">Aspartate aminotransferase</fullName>
        <ecNumber evidence="7">2.6.1.1</ecNumber>
    </recommendedName>
</protein>
<dbReference type="GO" id="GO:0005829">
    <property type="term" value="C:cytosol"/>
    <property type="evidence" value="ECO:0007669"/>
    <property type="project" value="TreeGrafter"/>
</dbReference>
<evidence type="ECO:0000313" key="10">
    <source>
        <dbReference type="Proteomes" id="UP001358417"/>
    </source>
</evidence>
<dbReference type="AlphaFoldDB" id="A0AAV9N603"/>
<dbReference type="NCBIfam" id="NF006719">
    <property type="entry name" value="PRK09257.1"/>
    <property type="match status" value="1"/>
</dbReference>
<dbReference type="InterPro" id="IPR004839">
    <property type="entry name" value="Aminotransferase_I/II_large"/>
</dbReference>
<dbReference type="FunFam" id="3.40.640.10:FF:000064">
    <property type="entry name" value="Aspartate aminotransferase"/>
    <property type="match status" value="1"/>
</dbReference>
<evidence type="ECO:0000256" key="5">
    <source>
        <dbReference type="ARBA" id="ARBA00022679"/>
    </source>
</evidence>
<dbReference type="RefSeq" id="XP_064703589.1">
    <property type="nucleotide sequence ID" value="XM_064849834.1"/>
</dbReference>
<name>A0AAV9N603_9EURO</name>
<dbReference type="PANTHER" id="PTHR11879">
    <property type="entry name" value="ASPARTATE AMINOTRANSFERASE"/>
    <property type="match status" value="1"/>
</dbReference>
<comment type="similarity">
    <text evidence="2">Belongs to the class-I pyridoxal-phosphate-dependent aminotransferase family.</text>
</comment>
<dbReference type="PRINTS" id="PR00799">
    <property type="entry name" value="TRANSAMINASE"/>
</dbReference>
<dbReference type="SUPFAM" id="SSF53383">
    <property type="entry name" value="PLP-dependent transferases"/>
    <property type="match status" value="1"/>
</dbReference>
<evidence type="ECO:0000256" key="4">
    <source>
        <dbReference type="ARBA" id="ARBA00022576"/>
    </source>
</evidence>
<dbReference type="PANTHER" id="PTHR11879:SF55">
    <property type="entry name" value="GLUTAMATE OXALOACETATE TRANSAMINASE 1, ISOFORM B"/>
    <property type="match status" value="1"/>
</dbReference>
<evidence type="ECO:0000256" key="7">
    <source>
        <dbReference type="RuleBase" id="RU000480"/>
    </source>
</evidence>
<dbReference type="Gene3D" id="3.90.1150.10">
    <property type="entry name" value="Aspartate Aminotransferase, domain 1"/>
    <property type="match status" value="1"/>
</dbReference>
<evidence type="ECO:0000259" key="8">
    <source>
        <dbReference type="Pfam" id="PF00155"/>
    </source>
</evidence>
<sequence length="418" mass="46459">MKSTIFTEDVVPQAPDDPHYGLRAAFRADTSDQKVDLIIGVYRDDDGKPWNLPVVKKAEAAFQRDATRNHEYLPITGLPSFTLAAQKLILGTDSPAIKENRVCTVQTISGTGAVHLGGLFMARNLSHPPPKLYLPTPTWANHNGIFTNVGLTVDWYPYYSLETKLLDFDRMISTVRQAPPHSIILLHACAHNPTGIDPTEDQWKEIAQVIYETNLIPFFDCAYQGFASGSISKDNFAIRHFIELGIDMLIAQSFSKNLGLYGQRVGCLHIVVASGQEDGTATSDAIKRISSQVSALQRAEISNPPIYGAQLASIVLNTPALFEEWQLDLRTMADRILQMRQRLMRDLDALGTPGQWDRLVSQIGMFAYTSLTVAQVRELRGTWHVYLTEDGRISVAGLNTRNVTYCAQAIDDVVRRIG</sequence>
<comment type="caution">
    <text evidence="9">The sequence shown here is derived from an EMBL/GenBank/DDBJ whole genome shotgun (WGS) entry which is preliminary data.</text>
</comment>